<organism evidence="1 2">
    <name type="scientific">Desulfallas thermosapovorans DSM 6562</name>
    <dbReference type="NCBI Taxonomy" id="1121431"/>
    <lineage>
        <taxon>Bacteria</taxon>
        <taxon>Bacillati</taxon>
        <taxon>Bacillota</taxon>
        <taxon>Clostridia</taxon>
        <taxon>Eubacteriales</taxon>
        <taxon>Desulfallaceae</taxon>
        <taxon>Desulfallas</taxon>
    </lineage>
</organism>
<dbReference type="AlphaFoldDB" id="A0A5S4ZRI6"/>
<name>A0A5S4ZRI6_9FIRM</name>
<reference evidence="1 2" key="1">
    <citation type="submission" date="2019-07" db="EMBL/GenBank/DDBJ databases">
        <title>Genomic Encyclopedia of Type Strains, Phase I: the one thousand microbial genomes (KMG-I) project.</title>
        <authorList>
            <person name="Kyrpides N."/>
        </authorList>
    </citation>
    <scope>NUCLEOTIDE SEQUENCE [LARGE SCALE GENOMIC DNA]</scope>
    <source>
        <strain evidence="1 2">DSM 6562</strain>
    </source>
</reference>
<proteinExistence type="predicted"/>
<evidence type="ECO:0000313" key="2">
    <source>
        <dbReference type="Proteomes" id="UP000323166"/>
    </source>
</evidence>
<accession>A0A5S4ZRI6</accession>
<comment type="caution">
    <text evidence="1">The sequence shown here is derived from an EMBL/GenBank/DDBJ whole genome shotgun (WGS) entry which is preliminary data.</text>
</comment>
<gene>
    <name evidence="1" type="ORF">LX24_02292</name>
</gene>
<dbReference type="Proteomes" id="UP000323166">
    <property type="component" value="Unassembled WGS sequence"/>
</dbReference>
<evidence type="ECO:0000313" key="1">
    <source>
        <dbReference type="EMBL" id="TYO94634.1"/>
    </source>
</evidence>
<sequence>MHLAERKKRGNEAELLVINGAKIQALQHEYHMTMGGVVQHIKGNAYNKAIYDVFLAHKGSKVEAPASYSWQVNMDLPGAYYKLGQYDFLDLDGNSIQRFDIYGLINAHPAEILVGFPEILLYDASANQWFLFSDTAKQSIDQLIFTATKNGFQTVISNTVV</sequence>
<dbReference type="EMBL" id="VNHM01000013">
    <property type="protein sequence ID" value="TYO94634.1"/>
    <property type="molecule type" value="Genomic_DNA"/>
</dbReference>
<keyword evidence="2" id="KW-1185">Reference proteome</keyword>
<dbReference type="RefSeq" id="WP_207706599.1">
    <property type="nucleotide sequence ID" value="NZ_VNHM01000013.1"/>
</dbReference>
<protein>
    <submittedName>
        <fullName evidence="1">Uncharacterized protein</fullName>
    </submittedName>
</protein>